<keyword evidence="1" id="KW-0238">DNA-binding</keyword>
<dbReference type="InterPro" id="IPR013762">
    <property type="entry name" value="Integrase-like_cat_sf"/>
</dbReference>
<evidence type="ECO:0000313" key="3">
    <source>
        <dbReference type="Proteomes" id="UP000235388"/>
    </source>
</evidence>
<dbReference type="SUPFAM" id="SSF47823">
    <property type="entry name" value="lambda integrase-like, N-terminal domain"/>
    <property type="match status" value="1"/>
</dbReference>
<protein>
    <recommendedName>
        <fullName evidence="4">Core-binding (CB) domain-containing protein</fullName>
    </recommendedName>
</protein>
<evidence type="ECO:0008006" key="4">
    <source>
        <dbReference type="Google" id="ProtNLM"/>
    </source>
</evidence>
<dbReference type="GO" id="GO:0003677">
    <property type="term" value="F:DNA binding"/>
    <property type="evidence" value="ECO:0007669"/>
    <property type="project" value="UniProtKB-KW"/>
</dbReference>
<dbReference type="GO" id="GO:0006310">
    <property type="term" value="P:DNA recombination"/>
    <property type="evidence" value="ECO:0007669"/>
    <property type="project" value="InterPro"/>
</dbReference>
<evidence type="ECO:0000256" key="1">
    <source>
        <dbReference type="ARBA" id="ARBA00023125"/>
    </source>
</evidence>
<keyword evidence="3" id="KW-1185">Reference proteome</keyword>
<evidence type="ECO:0000313" key="2">
    <source>
        <dbReference type="EMBL" id="PLW54875.1"/>
    </source>
</evidence>
<gene>
    <name evidence="2" type="ORF">PCANC_05942</name>
</gene>
<organism evidence="2 3">
    <name type="scientific">Puccinia coronata f. sp. avenae</name>
    <dbReference type="NCBI Taxonomy" id="200324"/>
    <lineage>
        <taxon>Eukaryota</taxon>
        <taxon>Fungi</taxon>
        <taxon>Dikarya</taxon>
        <taxon>Basidiomycota</taxon>
        <taxon>Pucciniomycotina</taxon>
        <taxon>Pucciniomycetes</taxon>
        <taxon>Pucciniales</taxon>
        <taxon>Pucciniaceae</taxon>
        <taxon>Puccinia</taxon>
    </lineage>
</organism>
<dbReference type="GO" id="GO:0015074">
    <property type="term" value="P:DNA integration"/>
    <property type="evidence" value="ECO:0007669"/>
    <property type="project" value="InterPro"/>
</dbReference>
<name>A0A2N5VY13_9BASI</name>
<dbReference type="OrthoDB" id="3254696at2759"/>
<accession>A0A2N5VY13</accession>
<reference evidence="2 3" key="1">
    <citation type="submission" date="2017-11" db="EMBL/GenBank/DDBJ databases">
        <title>De novo assembly and phasing of dikaryotic genomes from two isolates of Puccinia coronata f. sp. avenae, the causal agent of oat crown rust.</title>
        <authorList>
            <person name="Miller M.E."/>
            <person name="Zhang Y."/>
            <person name="Omidvar V."/>
            <person name="Sperschneider J."/>
            <person name="Schwessinger B."/>
            <person name="Raley C."/>
            <person name="Palmer J.M."/>
            <person name="Garnica D."/>
            <person name="Upadhyaya N."/>
            <person name="Rathjen J."/>
            <person name="Taylor J.M."/>
            <person name="Park R.F."/>
            <person name="Dodds P.N."/>
            <person name="Hirsch C.D."/>
            <person name="Kianian S.F."/>
            <person name="Figueroa M."/>
        </authorList>
    </citation>
    <scope>NUCLEOTIDE SEQUENCE [LARGE SCALE GENOMIC DNA]</scope>
    <source>
        <strain evidence="2">12NC29</strain>
    </source>
</reference>
<dbReference type="AlphaFoldDB" id="A0A2N5VY13"/>
<dbReference type="STRING" id="200324.A0A2N5VY13"/>
<proteinExistence type="predicted"/>
<dbReference type="PANTHER" id="PTHR34605:SF3">
    <property type="entry name" value="P CELL-TYPE AGGLUTINATION PROTEIN MAP4-LIKE-RELATED"/>
    <property type="match status" value="1"/>
</dbReference>
<comment type="caution">
    <text evidence="2">The sequence shown here is derived from an EMBL/GenBank/DDBJ whole genome shotgun (WGS) entry which is preliminary data.</text>
</comment>
<sequence length="352" mass="38553">MPSPTFLSTIRDFLSTSITMGEPSPVDKQVLDGWTKSTLAGYNSAVRKFLFFTRERDSVPFVLPASAGNIQEFCAWAGRGPNSGGKPVLATTLSKYLCGLRAWHLFHDQPYPTEANKKTTLILKASAKEDAKEAARVPKGATMIGDLIRLAEALTGGPAQDLAVLDMALVAFWSCARLLEVTYNLAGVPGNGGLGVLLRDVEWGPENLWACITLREAKTLSPGELQYLRVSEINDCLCPVAALRRLASSCLDSIAPLFGYQAQGERVRLTRYMLTTRLGKVWQDTSRPLLSGHSFHAGGASFLHAMKVAAADICTAGRWLSCCYKFYIRECSAVEREETIEYLVLLDSAWCM</sequence>
<dbReference type="Gene3D" id="1.10.443.10">
    <property type="entry name" value="Intergrase catalytic core"/>
    <property type="match status" value="1"/>
</dbReference>
<dbReference type="EMBL" id="PGCJ01000039">
    <property type="protein sequence ID" value="PLW54875.1"/>
    <property type="molecule type" value="Genomic_DNA"/>
</dbReference>
<dbReference type="Gene3D" id="1.10.150.130">
    <property type="match status" value="1"/>
</dbReference>
<dbReference type="Proteomes" id="UP000235388">
    <property type="component" value="Unassembled WGS sequence"/>
</dbReference>
<dbReference type="InterPro" id="IPR052925">
    <property type="entry name" value="Phage_Integrase-like_Recomb"/>
</dbReference>
<dbReference type="PANTHER" id="PTHR34605">
    <property type="entry name" value="PHAGE_INTEGRASE DOMAIN-CONTAINING PROTEIN"/>
    <property type="match status" value="1"/>
</dbReference>
<dbReference type="InterPro" id="IPR010998">
    <property type="entry name" value="Integrase_recombinase_N"/>
</dbReference>